<evidence type="ECO:0000313" key="6">
    <source>
        <dbReference type="EMBL" id="KAF3445179.1"/>
    </source>
</evidence>
<evidence type="ECO:0000259" key="4">
    <source>
        <dbReference type="Pfam" id="PF00891"/>
    </source>
</evidence>
<dbReference type="AlphaFoldDB" id="A0A8K0H3X8"/>
<dbReference type="InterPro" id="IPR012967">
    <property type="entry name" value="COMT_dimerisation"/>
</dbReference>
<feature type="domain" description="O-methyltransferase C-terminal" evidence="4">
    <location>
        <begin position="140"/>
        <end position="346"/>
    </location>
</feature>
<accession>A0A8K0H3X8</accession>
<proteinExistence type="predicted"/>
<comment type="caution">
    <text evidence="6">The sequence shown here is derived from an EMBL/GenBank/DDBJ whole genome shotgun (WGS) entry which is preliminary data.</text>
</comment>
<dbReference type="SUPFAM" id="SSF46785">
    <property type="entry name" value="Winged helix' DNA-binding domain"/>
    <property type="match status" value="1"/>
</dbReference>
<dbReference type="Gene3D" id="1.10.10.10">
    <property type="entry name" value="Winged helix-like DNA-binding domain superfamily/Winged helix DNA-binding domain"/>
    <property type="match status" value="1"/>
</dbReference>
<name>A0A8K0H3X8_9ROSA</name>
<dbReference type="GO" id="GO:0008171">
    <property type="term" value="F:O-methyltransferase activity"/>
    <property type="evidence" value="ECO:0007669"/>
    <property type="project" value="InterPro"/>
</dbReference>
<dbReference type="Proteomes" id="UP000796880">
    <property type="component" value="Unassembled WGS sequence"/>
</dbReference>
<dbReference type="InterPro" id="IPR036388">
    <property type="entry name" value="WH-like_DNA-bd_sf"/>
</dbReference>
<dbReference type="FunFam" id="1.10.10.10:FF:000213">
    <property type="entry name" value="Coniferyl alcohol 9-O-methyltransferase"/>
    <property type="match status" value="1"/>
</dbReference>
<dbReference type="InterPro" id="IPR001077">
    <property type="entry name" value="COMT_C"/>
</dbReference>
<keyword evidence="2" id="KW-0808">Transferase</keyword>
<protein>
    <recommendedName>
        <fullName evidence="8">O-methyltransferase</fullName>
    </recommendedName>
</protein>
<dbReference type="InterPro" id="IPR016461">
    <property type="entry name" value="COMT-like"/>
</dbReference>
<dbReference type="GO" id="GO:0032259">
    <property type="term" value="P:methylation"/>
    <property type="evidence" value="ECO:0007669"/>
    <property type="project" value="UniProtKB-KW"/>
</dbReference>
<dbReference type="OrthoDB" id="2410195at2759"/>
<dbReference type="GO" id="GO:0046983">
    <property type="term" value="F:protein dimerization activity"/>
    <property type="evidence" value="ECO:0007669"/>
    <property type="project" value="InterPro"/>
</dbReference>
<evidence type="ECO:0000256" key="2">
    <source>
        <dbReference type="ARBA" id="ARBA00022679"/>
    </source>
</evidence>
<dbReference type="InterPro" id="IPR036390">
    <property type="entry name" value="WH_DNA-bd_sf"/>
</dbReference>
<gene>
    <name evidence="6" type="ORF">FNV43_RR14873</name>
</gene>
<dbReference type="FunFam" id="3.40.50.150:FF:000057">
    <property type="entry name" value="O-methyltransferase ZRP4"/>
    <property type="match status" value="1"/>
</dbReference>
<evidence type="ECO:0000256" key="1">
    <source>
        <dbReference type="ARBA" id="ARBA00022603"/>
    </source>
</evidence>
<evidence type="ECO:0000313" key="7">
    <source>
        <dbReference type="Proteomes" id="UP000796880"/>
    </source>
</evidence>
<evidence type="ECO:0000259" key="5">
    <source>
        <dbReference type="Pfam" id="PF08100"/>
    </source>
</evidence>
<keyword evidence="7" id="KW-1185">Reference proteome</keyword>
<dbReference type="GO" id="GO:0009717">
    <property type="term" value="P:isoflavonoid biosynthetic process"/>
    <property type="evidence" value="ECO:0007669"/>
    <property type="project" value="UniProtKB-ARBA"/>
</dbReference>
<evidence type="ECO:0000256" key="3">
    <source>
        <dbReference type="ARBA" id="ARBA00022691"/>
    </source>
</evidence>
<organism evidence="6 7">
    <name type="scientific">Rhamnella rubrinervis</name>
    <dbReference type="NCBI Taxonomy" id="2594499"/>
    <lineage>
        <taxon>Eukaryota</taxon>
        <taxon>Viridiplantae</taxon>
        <taxon>Streptophyta</taxon>
        <taxon>Embryophyta</taxon>
        <taxon>Tracheophyta</taxon>
        <taxon>Spermatophyta</taxon>
        <taxon>Magnoliopsida</taxon>
        <taxon>eudicotyledons</taxon>
        <taxon>Gunneridae</taxon>
        <taxon>Pentapetalae</taxon>
        <taxon>rosids</taxon>
        <taxon>fabids</taxon>
        <taxon>Rosales</taxon>
        <taxon>Rhamnaceae</taxon>
        <taxon>rhamnoid group</taxon>
        <taxon>Rhamneae</taxon>
        <taxon>Rhamnella</taxon>
    </lineage>
</organism>
<dbReference type="InterPro" id="IPR029063">
    <property type="entry name" value="SAM-dependent_MTases_sf"/>
</dbReference>
<keyword evidence="1" id="KW-0489">Methyltransferase</keyword>
<dbReference type="EMBL" id="VOIH02000006">
    <property type="protein sequence ID" value="KAF3445179.1"/>
    <property type="molecule type" value="Genomic_DNA"/>
</dbReference>
<dbReference type="SUPFAM" id="SSF53335">
    <property type="entry name" value="S-adenosyl-L-methionine-dependent methyltransferases"/>
    <property type="match status" value="1"/>
</dbReference>
<dbReference type="Pfam" id="PF00891">
    <property type="entry name" value="Methyltransf_2"/>
    <property type="match status" value="1"/>
</dbReference>
<dbReference type="PROSITE" id="PS51683">
    <property type="entry name" value="SAM_OMT_II"/>
    <property type="match status" value="1"/>
</dbReference>
<feature type="domain" description="O-methyltransferase dimerisation" evidence="5">
    <location>
        <begin position="31"/>
        <end position="119"/>
    </location>
</feature>
<keyword evidence="3" id="KW-0949">S-adenosyl-L-methionine</keyword>
<dbReference type="PANTHER" id="PTHR11746">
    <property type="entry name" value="O-METHYLTRANSFERASE"/>
    <property type="match status" value="1"/>
</dbReference>
<evidence type="ECO:0008006" key="8">
    <source>
        <dbReference type="Google" id="ProtNLM"/>
    </source>
</evidence>
<dbReference type="GO" id="GO:0008757">
    <property type="term" value="F:S-adenosylmethionine-dependent methyltransferase activity"/>
    <property type="evidence" value="ECO:0007669"/>
    <property type="project" value="UniProtKB-ARBA"/>
</dbReference>
<dbReference type="Pfam" id="PF08100">
    <property type="entry name" value="Dimerisation"/>
    <property type="match status" value="1"/>
</dbReference>
<dbReference type="Gene3D" id="3.40.50.150">
    <property type="entry name" value="Vaccinia Virus protein VP39"/>
    <property type="match status" value="1"/>
</dbReference>
<sequence>MERLKSFTHLNIDLVDEENASELLEAQAHVWNHIFSFINSWSLKCAIQLGIPDIIHSHGQPMTLSHLISSLPKIHQNKSCHVYRLMRILVHSGFFSVQKTGENEEAYLLTHASKLLLKDNPLSVTPFLMAMLDPVLTQPWNYLSTWFQNDDPTPFKTAHGMAFWEYGGKDSKLGNFFNDAMASDARLITTVVIDKCKDVFEGLESLVDVGGGTGTVAKAIAAAFPLMECTVFDLPHVVADLKGTNNLKYAGGDMFQAVPSADAILLKWILHDWSDEESVKILRRCKEAITSKGKKGKVIIIDMMMENKKGDEESVETQFFFDMLMMVLVTGKERNEIEWAKLFTDAVSSRQAAAQPCTVVPWAAAGHRRIGALALQRKSVLGRPSGTDGSDFSYRMVVDSRYQKVAQGKSVLYALIIAQINS</sequence>
<reference evidence="6" key="1">
    <citation type="submission" date="2020-03" db="EMBL/GenBank/DDBJ databases">
        <title>A high-quality chromosome-level genome assembly of a woody plant with both climbing and erect habits, Rhamnella rubrinervis.</title>
        <authorList>
            <person name="Lu Z."/>
            <person name="Yang Y."/>
            <person name="Zhu X."/>
            <person name="Sun Y."/>
        </authorList>
    </citation>
    <scope>NUCLEOTIDE SEQUENCE</scope>
    <source>
        <strain evidence="6">BYM</strain>
        <tissue evidence="6">Leaf</tissue>
    </source>
</reference>